<gene>
    <name evidence="6" type="ORF">DYBT9623_00274</name>
</gene>
<dbReference type="PANTHER" id="PTHR43133:SF46">
    <property type="entry name" value="RNA POLYMERASE SIGMA-70 FACTOR ECF SUBFAMILY"/>
    <property type="match status" value="1"/>
</dbReference>
<dbReference type="InterPro" id="IPR036388">
    <property type="entry name" value="WH-like_DNA-bd_sf"/>
</dbReference>
<proteinExistence type="inferred from homology"/>
<reference evidence="6 7" key="1">
    <citation type="submission" date="2021-04" db="EMBL/GenBank/DDBJ databases">
        <authorList>
            <person name="Rodrigo-Torres L."/>
            <person name="Arahal R. D."/>
            <person name="Lucena T."/>
        </authorList>
    </citation>
    <scope>NUCLEOTIDE SEQUENCE [LARGE SCALE GENOMIC DNA]</scope>
    <source>
        <strain evidence="6 7">CECT 9623</strain>
    </source>
</reference>
<dbReference type="InterPro" id="IPR013324">
    <property type="entry name" value="RNA_pol_sigma_r3/r4-like"/>
</dbReference>
<dbReference type="EMBL" id="CAJRAU010000001">
    <property type="protein sequence ID" value="CAG5067553.1"/>
    <property type="molecule type" value="Genomic_DNA"/>
</dbReference>
<dbReference type="PANTHER" id="PTHR43133">
    <property type="entry name" value="RNA POLYMERASE ECF-TYPE SIGMA FACTO"/>
    <property type="match status" value="1"/>
</dbReference>
<dbReference type="InterPro" id="IPR014284">
    <property type="entry name" value="RNA_pol_sigma-70_dom"/>
</dbReference>
<dbReference type="SUPFAM" id="SSF88946">
    <property type="entry name" value="Sigma2 domain of RNA polymerase sigma factors"/>
    <property type="match status" value="1"/>
</dbReference>
<name>A0ABM8UJI9_9BACT</name>
<protein>
    <recommendedName>
        <fullName evidence="5">RNA polymerase sigma factor 70 region 4 type 2 domain-containing protein</fullName>
    </recommendedName>
</protein>
<dbReference type="InterPro" id="IPR013325">
    <property type="entry name" value="RNA_pol_sigma_r2"/>
</dbReference>
<dbReference type="Gene3D" id="1.10.10.10">
    <property type="entry name" value="Winged helix-like DNA-binding domain superfamily/Winged helix DNA-binding domain"/>
    <property type="match status" value="1"/>
</dbReference>
<evidence type="ECO:0000313" key="7">
    <source>
        <dbReference type="Proteomes" id="UP000679725"/>
    </source>
</evidence>
<dbReference type="Gene3D" id="1.10.1740.10">
    <property type="match status" value="1"/>
</dbReference>
<dbReference type="CDD" id="cd06171">
    <property type="entry name" value="Sigma70_r4"/>
    <property type="match status" value="1"/>
</dbReference>
<accession>A0ABM8UJI9</accession>
<comment type="similarity">
    <text evidence="1">Belongs to the sigma-70 factor family. ECF subfamily.</text>
</comment>
<dbReference type="Proteomes" id="UP000679725">
    <property type="component" value="Unassembled WGS sequence"/>
</dbReference>
<dbReference type="SUPFAM" id="SSF88659">
    <property type="entry name" value="Sigma3 and sigma4 domains of RNA polymerase sigma factors"/>
    <property type="match status" value="1"/>
</dbReference>
<dbReference type="RefSeq" id="WP_215231719.1">
    <property type="nucleotide sequence ID" value="NZ_CAJRAU010000001.1"/>
</dbReference>
<evidence type="ECO:0000256" key="2">
    <source>
        <dbReference type="ARBA" id="ARBA00023015"/>
    </source>
</evidence>
<dbReference type="Pfam" id="PF08281">
    <property type="entry name" value="Sigma70_r4_2"/>
    <property type="match status" value="1"/>
</dbReference>
<evidence type="ECO:0000256" key="3">
    <source>
        <dbReference type="ARBA" id="ARBA00023082"/>
    </source>
</evidence>
<organism evidence="6 7">
    <name type="scientific">Dyadobacter linearis</name>
    <dbReference type="NCBI Taxonomy" id="2823330"/>
    <lineage>
        <taxon>Bacteria</taxon>
        <taxon>Pseudomonadati</taxon>
        <taxon>Bacteroidota</taxon>
        <taxon>Cytophagia</taxon>
        <taxon>Cytophagales</taxon>
        <taxon>Spirosomataceae</taxon>
        <taxon>Dyadobacter</taxon>
    </lineage>
</organism>
<keyword evidence="7" id="KW-1185">Reference proteome</keyword>
<evidence type="ECO:0000256" key="1">
    <source>
        <dbReference type="ARBA" id="ARBA00010641"/>
    </source>
</evidence>
<dbReference type="NCBIfam" id="TIGR02937">
    <property type="entry name" value="sigma70-ECF"/>
    <property type="match status" value="1"/>
</dbReference>
<keyword evidence="2" id="KW-0805">Transcription regulation</keyword>
<evidence type="ECO:0000259" key="5">
    <source>
        <dbReference type="Pfam" id="PF08281"/>
    </source>
</evidence>
<evidence type="ECO:0000256" key="4">
    <source>
        <dbReference type="ARBA" id="ARBA00023163"/>
    </source>
</evidence>
<feature type="domain" description="RNA polymerase sigma factor 70 region 4 type 2" evidence="5">
    <location>
        <begin position="127"/>
        <end position="177"/>
    </location>
</feature>
<comment type="caution">
    <text evidence="6">The sequence shown here is derived from an EMBL/GenBank/DDBJ whole genome shotgun (WGS) entry which is preliminary data.</text>
</comment>
<evidence type="ECO:0000313" key="6">
    <source>
        <dbReference type="EMBL" id="CAG5067553.1"/>
    </source>
</evidence>
<dbReference type="InterPro" id="IPR039425">
    <property type="entry name" value="RNA_pol_sigma-70-like"/>
</dbReference>
<dbReference type="InterPro" id="IPR013249">
    <property type="entry name" value="RNA_pol_sigma70_r4_t2"/>
</dbReference>
<keyword evidence="3" id="KW-0731">Sigma factor</keyword>
<keyword evidence="4" id="KW-0804">Transcription</keyword>
<sequence>MPPVISDADLWSEMKSGSEKAFSSLFMKYHVSLVSYGKSITQHHYIVGDCIQDVFADIWLYRKTISTPDSVRAYLLSGLRKRIARKLERDQIFKHATDIEHVEFSASFTVLDELITNEEMRSQVTYLNAAINQLSPRQKEALYLRYYQQLSVDQIAEMMQMNTQSVSNLLHRAIKQLRNLWKGEIPQLMILLVLTHCLSTDV</sequence>